<organism evidence="1">
    <name type="scientific">hydrothermal vent metagenome</name>
    <dbReference type="NCBI Taxonomy" id="652676"/>
    <lineage>
        <taxon>unclassified sequences</taxon>
        <taxon>metagenomes</taxon>
        <taxon>ecological metagenomes</taxon>
    </lineage>
</organism>
<sequence>MSIKFSPHPGPRERQLRRCFANPLFPVDEQNVSEAQIEEARHADETELNHFLRYFRDLVQEAIELKPEAESETILALKERLDKCYTHCCALPGEQSEIQAAINKLIEVIMKAVRQGAANDPIALDKLTEEEQARQMHHELHQYTLVADLMLPDSPINKDQLVATLLSEPETGLNAALALFDEAQLEQIYLDATSLVAQLPQTTASHTNFHDKIKLLENTLNALKNLPFTKLSS</sequence>
<dbReference type="AlphaFoldDB" id="A0A3B1B193"/>
<gene>
    <name evidence="1" type="ORF">MNBD_GAMMA25-1094</name>
</gene>
<proteinExistence type="predicted"/>
<name>A0A3B1B193_9ZZZZ</name>
<dbReference type="EMBL" id="UOFY01000003">
    <property type="protein sequence ID" value="VAX05693.1"/>
    <property type="molecule type" value="Genomic_DNA"/>
</dbReference>
<protein>
    <submittedName>
        <fullName evidence="1">Uncharacterized protein</fullName>
    </submittedName>
</protein>
<reference evidence="1" key="1">
    <citation type="submission" date="2018-06" db="EMBL/GenBank/DDBJ databases">
        <authorList>
            <person name="Zhirakovskaya E."/>
        </authorList>
    </citation>
    <scope>NUCLEOTIDE SEQUENCE</scope>
</reference>
<accession>A0A3B1B193</accession>
<evidence type="ECO:0000313" key="1">
    <source>
        <dbReference type="EMBL" id="VAX05693.1"/>
    </source>
</evidence>